<evidence type="ECO:0000313" key="3">
    <source>
        <dbReference type="EMBL" id="CAB0028001.1"/>
    </source>
</evidence>
<evidence type="ECO:0000313" key="4">
    <source>
        <dbReference type="Proteomes" id="UP000479190"/>
    </source>
</evidence>
<dbReference type="Gene3D" id="3.30.160.60">
    <property type="entry name" value="Classic Zinc Finger"/>
    <property type="match status" value="1"/>
</dbReference>
<dbReference type="Proteomes" id="UP000479190">
    <property type="component" value="Unassembled WGS sequence"/>
</dbReference>
<sequence>MVSRFLFASRKRCRLKCSSLRSSAANRKENLVRFEKEKQLNPDICGGYVPEGCRRYRIRRYRSIALMGIRGLRSRMDEKMHQKAVHEGRKDYACDRCEKKFGEKYKLIRHQLTVHERGKDFECENLSLFIQVIMIIRIYTYECT</sequence>
<dbReference type="InterPro" id="IPR036236">
    <property type="entry name" value="Znf_C2H2_sf"/>
</dbReference>
<dbReference type="GO" id="GO:0008270">
    <property type="term" value="F:zinc ion binding"/>
    <property type="evidence" value="ECO:0007669"/>
    <property type="project" value="UniProtKB-KW"/>
</dbReference>
<dbReference type="SUPFAM" id="SSF57667">
    <property type="entry name" value="beta-beta-alpha zinc fingers"/>
    <property type="match status" value="1"/>
</dbReference>
<dbReference type="PROSITE" id="PS50157">
    <property type="entry name" value="ZINC_FINGER_C2H2_2"/>
    <property type="match status" value="1"/>
</dbReference>
<keyword evidence="1" id="KW-0479">Metal-binding</keyword>
<dbReference type="EMBL" id="CADCXV010000057">
    <property type="protein sequence ID" value="CAB0028001.1"/>
    <property type="molecule type" value="Genomic_DNA"/>
</dbReference>
<proteinExistence type="predicted"/>
<name>A0A6H5HT73_9HYME</name>
<keyword evidence="1" id="KW-0862">Zinc</keyword>
<dbReference type="AlphaFoldDB" id="A0A6H5HT73"/>
<gene>
    <name evidence="3" type="ORF">TBRA_LOCUS231</name>
</gene>
<organism evidence="3 4">
    <name type="scientific">Trichogramma brassicae</name>
    <dbReference type="NCBI Taxonomy" id="86971"/>
    <lineage>
        <taxon>Eukaryota</taxon>
        <taxon>Metazoa</taxon>
        <taxon>Ecdysozoa</taxon>
        <taxon>Arthropoda</taxon>
        <taxon>Hexapoda</taxon>
        <taxon>Insecta</taxon>
        <taxon>Pterygota</taxon>
        <taxon>Neoptera</taxon>
        <taxon>Endopterygota</taxon>
        <taxon>Hymenoptera</taxon>
        <taxon>Apocrita</taxon>
        <taxon>Proctotrupomorpha</taxon>
        <taxon>Chalcidoidea</taxon>
        <taxon>Trichogrammatidae</taxon>
        <taxon>Trichogramma</taxon>
    </lineage>
</organism>
<reference evidence="3 4" key="1">
    <citation type="submission" date="2020-02" db="EMBL/GenBank/DDBJ databases">
        <authorList>
            <person name="Ferguson B K."/>
        </authorList>
    </citation>
    <scope>NUCLEOTIDE SEQUENCE [LARGE SCALE GENOMIC DNA]</scope>
</reference>
<keyword evidence="4" id="KW-1185">Reference proteome</keyword>
<dbReference type="OrthoDB" id="7685779at2759"/>
<accession>A0A6H5HT73</accession>
<feature type="domain" description="C2H2-type" evidence="2">
    <location>
        <begin position="92"/>
        <end position="120"/>
    </location>
</feature>
<evidence type="ECO:0000256" key="1">
    <source>
        <dbReference type="PROSITE-ProRule" id="PRU00042"/>
    </source>
</evidence>
<dbReference type="InterPro" id="IPR013087">
    <property type="entry name" value="Znf_C2H2_type"/>
</dbReference>
<dbReference type="PROSITE" id="PS00028">
    <property type="entry name" value="ZINC_FINGER_C2H2_1"/>
    <property type="match status" value="1"/>
</dbReference>
<keyword evidence="1" id="KW-0863">Zinc-finger</keyword>
<evidence type="ECO:0000259" key="2">
    <source>
        <dbReference type="PROSITE" id="PS50157"/>
    </source>
</evidence>
<protein>
    <recommendedName>
        <fullName evidence="2">C2H2-type domain-containing protein</fullName>
    </recommendedName>
</protein>